<evidence type="ECO:0000259" key="2">
    <source>
        <dbReference type="Pfam" id="PF13843"/>
    </source>
</evidence>
<evidence type="ECO:0000313" key="4">
    <source>
        <dbReference type="Proteomes" id="UP001152888"/>
    </source>
</evidence>
<gene>
    <name evidence="3" type="ORF">ACAOBT_LOCUS10431</name>
</gene>
<evidence type="ECO:0000256" key="1">
    <source>
        <dbReference type="SAM" id="MobiDB-lite"/>
    </source>
</evidence>
<feature type="region of interest" description="Disordered" evidence="1">
    <location>
        <begin position="19"/>
        <end position="57"/>
    </location>
</feature>
<dbReference type="PANTHER" id="PTHR46599">
    <property type="entry name" value="PIGGYBAC TRANSPOSABLE ELEMENT-DERIVED PROTEIN 4"/>
    <property type="match status" value="1"/>
</dbReference>
<reference evidence="3" key="1">
    <citation type="submission" date="2022-03" db="EMBL/GenBank/DDBJ databases">
        <authorList>
            <person name="Sayadi A."/>
        </authorList>
    </citation>
    <scope>NUCLEOTIDE SEQUENCE</scope>
</reference>
<dbReference type="PANTHER" id="PTHR46599:SF3">
    <property type="entry name" value="PIGGYBAC TRANSPOSABLE ELEMENT-DERIVED PROTEIN 4"/>
    <property type="match status" value="1"/>
</dbReference>
<sequence length="176" mass="19935">MSRSEKLLELAARKFKESNALELERSAQNDYSSPGPSGVTRTVKQMNDGGSDSDLEWEDFDCDDSVKDRTYQCDSNDEGSGESNAERVLVIDESMVPFRGRLSFRQYVPNKTHRYGVKLYKLCTSSGYTYNLKVYTGKGDTQPELGHAQSIVLKLLEDVNKKKGRILYRSVDRKVT</sequence>
<evidence type="ECO:0000313" key="3">
    <source>
        <dbReference type="EMBL" id="CAH1973228.1"/>
    </source>
</evidence>
<feature type="domain" description="PiggyBac transposable element-derived protein" evidence="2">
    <location>
        <begin position="86"/>
        <end position="168"/>
    </location>
</feature>
<proteinExistence type="predicted"/>
<organism evidence="3 4">
    <name type="scientific">Acanthoscelides obtectus</name>
    <name type="common">Bean weevil</name>
    <name type="synonym">Bruchus obtectus</name>
    <dbReference type="NCBI Taxonomy" id="200917"/>
    <lineage>
        <taxon>Eukaryota</taxon>
        <taxon>Metazoa</taxon>
        <taxon>Ecdysozoa</taxon>
        <taxon>Arthropoda</taxon>
        <taxon>Hexapoda</taxon>
        <taxon>Insecta</taxon>
        <taxon>Pterygota</taxon>
        <taxon>Neoptera</taxon>
        <taxon>Endopterygota</taxon>
        <taxon>Coleoptera</taxon>
        <taxon>Polyphaga</taxon>
        <taxon>Cucujiformia</taxon>
        <taxon>Chrysomeloidea</taxon>
        <taxon>Chrysomelidae</taxon>
        <taxon>Bruchinae</taxon>
        <taxon>Bruchini</taxon>
        <taxon>Acanthoscelides</taxon>
    </lineage>
</organism>
<dbReference type="EMBL" id="CAKOFQ010006806">
    <property type="protein sequence ID" value="CAH1973228.1"/>
    <property type="molecule type" value="Genomic_DNA"/>
</dbReference>
<dbReference type="AlphaFoldDB" id="A0A9P0KDH4"/>
<feature type="compositionally biased region" description="Polar residues" evidence="1">
    <location>
        <begin position="28"/>
        <end position="50"/>
    </location>
</feature>
<dbReference type="OrthoDB" id="6740508at2759"/>
<comment type="caution">
    <text evidence="3">The sequence shown here is derived from an EMBL/GenBank/DDBJ whole genome shotgun (WGS) entry which is preliminary data.</text>
</comment>
<protein>
    <recommendedName>
        <fullName evidence="2">PiggyBac transposable element-derived protein domain-containing protein</fullName>
    </recommendedName>
</protein>
<dbReference type="InterPro" id="IPR029526">
    <property type="entry name" value="PGBD"/>
</dbReference>
<name>A0A9P0KDH4_ACAOB</name>
<keyword evidence="4" id="KW-1185">Reference proteome</keyword>
<accession>A0A9P0KDH4</accession>
<dbReference type="Pfam" id="PF13843">
    <property type="entry name" value="DDE_Tnp_1_7"/>
    <property type="match status" value="1"/>
</dbReference>
<dbReference type="Proteomes" id="UP001152888">
    <property type="component" value="Unassembled WGS sequence"/>
</dbReference>